<proteinExistence type="predicted"/>
<evidence type="ECO:0000313" key="2">
    <source>
        <dbReference type="Proteomes" id="UP001157502"/>
    </source>
</evidence>
<dbReference type="Proteomes" id="UP001157502">
    <property type="component" value="Chromosome 12"/>
</dbReference>
<evidence type="ECO:0000313" key="1">
    <source>
        <dbReference type="EMBL" id="KAJ8003422.1"/>
    </source>
</evidence>
<accession>A0ACC2GIG9</accession>
<keyword evidence="2" id="KW-1185">Reference proteome</keyword>
<protein>
    <submittedName>
        <fullName evidence="1">Uncharacterized protein</fullName>
    </submittedName>
</protein>
<name>A0ACC2GIG9_DALPE</name>
<comment type="caution">
    <text evidence="1">The sequence shown here is derived from an EMBL/GenBank/DDBJ whole genome shotgun (WGS) entry which is preliminary data.</text>
</comment>
<organism evidence="1 2">
    <name type="scientific">Dallia pectoralis</name>
    <name type="common">Alaska blackfish</name>
    <dbReference type="NCBI Taxonomy" id="75939"/>
    <lineage>
        <taxon>Eukaryota</taxon>
        <taxon>Metazoa</taxon>
        <taxon>Chordata</taxon>
        <taxon>Craniata</taxon>
        <taxon>Vertebrata</taxon>
        <taxon>Euteleostomi</taxon>
        <taxon>Actinopterygii</taxon>
        <taxon>Neopterygii</taxon>
        <taxon>Teleostei</taxon>
        <taxon>Protacanthopterygii</taxon>
        <taxon>Esociformes</taxon>
        <taxon>Umbridae</taxon>
        <taxon>Dallia</taxon>
    </lineage>
</organism>
<reference evidence="1" key="1">
    <citation type="submission" date="2021-05" db="EMBL/GenBank/DDBJ databases">
        <authorList>
            <person name="Pan Q."/>
            <person name="Jouanno E."/>
            <person name="Zahm M."/>
            <person name="Klopp C."/>
            <person name="Cabau C."/>
            <person name="Louis A."/>
            <person name="Berthelot C."/>
            <person name="Parey E."/>
            <person name="Roest Crollius H."/>
            <person name="Montfort J."/>
            <person name="Robinson-Rechavi M."/>
            <person name="Bouchez O."/>
            <person name="Lampietro C."/>
            <person name="Lopez Roques C."/>
            <person name="Donnadieu C."/>
            <person name="Postlethwait J."/>
            <person name="Bobe J."/>
            <person name="Dillon D."/>
            <person name="Chandos A."/>
            <person name="von Hippel F."/>
            <person name="Guiguen Y."/>
        </authorList>
    </citation>
    <scope>NUCLEOTIDE SEQUENCE</scope>
    <source>
        <strain evidence="1">YG-Jan2019</strain>
    </source>
</reference>
<sequence>MKGQGADRLNKDPLPILIPVLCPAHLHGGPGGFEHSTARVPKTTGENKMYFFQKKKRMTLTFWPGREWGNSF</sequence>
<dbReference type="EMBL" id="CM055739">
    <property type="protein sequence ID" value="KAJ8003422.1"/>
    <property type="molecule type" value="Genomic_DNA"/>
</dbReference>
<gene>
    <name evidence="1" type="ORF">DPEC_G00148150</name>
</gene>